<organism evidence="2 3">
    <name type="scientific">Bradyrhizobium lablabi</name>
    <dbReference type="NCBI Taxonomy" id="722472"/>
    <lineage>
        <taxon>Bacteria</taxon>
        <taxon>Pseudomonadati</taxon>
        <taxon>Pseudomonadota</taxon>
        <taxon>Alphaproteobacteria</taxon>
        <taxon>Hyphomicrobiales</taxon>
        <taxon>Nitrobacteraceae</taxon>
        <taxon>Bradyrhizobium</taxon>
    </lineage>
</organism>
<evidence type="ECO:0000313" key="2">
    <source>
        <dbReference type="EMBL" id="KRR28361.1"/>
    </source>
</evidence>
<name>A0A0R3N7I4_9BRAD</name>
<reference evidence="2 3" key="1">
    <citation type="submission" date="2014-03" db="EMBL/GenBank/DDBJ databases">
        <title>Bradyrhizobium valentinum sp. nov., isolated from effective nodules of Lupinus mariae-josephae, a lupine endemic of basic-lime soils in Eastern Spain.</title>
        <authorList>
            <person name="Duran D."/>
            <person name="Rey L."/>
            <person name="Navarro A."/>
            <person name="Busquets A."/>
            <person name="Imperial J."/>
            <person name="Ruiz-Argueso T."/>
        </authorList>
    </citation>
    <scope>NUCLEOTIDE SEQUENCE [LARGE SCALE GENOMIC DNA]</scope>
    <source>
        <strain evidence="2 3">CCBAU 23086</strain>
    </source>
</reference>
<evidence type="ECO:0000256" key="1">
    <source>
        <dbReference type="SAM" id="MobiDB-lite"/>
    </source>
</evidence>
<protein>
    <submittedName>
        <fullName evidence="2">Uncharacterized protein</fullName>
    </submittedName>
</protein>
<feature type="compositionally biased region" description="Basic and acidic residues" evidence="1">
    <location>
        <begin position="1"/>
        <end position="12"/>
    </location>
</feature>
<feature type="region of interest" description="Disordered" evidence="1">
    <location>
        <begin position="1"/>
        <end position="22"/>
    </location>
</feature>
<sequence>MPEHKAARHVPDPDVPVSTPEPTARFMPLASVTRMAPASATRPDAVTAVLFDATWPLLIPIETEAPLLQAAFDEVICTFQSPSNVAAMDGVTKPNAASSETATRDFRDLTMTCPFGLEAVTVS</sequence>
<dbReference type="AlphaFoldDB" id="A0A0R3N7I4"/>
<comment type="caution">
    <text evidence="2">The sequence shown here is derived from an EMBL/GenBank/DDBJ whole genome shotgun (WGS) entry which is preliminary data.</text>
</comment>
<dbReference type="Proteomes" id="UP000051660">
    <property type="component" value="Unassembled WGS sequence"/>
</dbReference>
<evidence type="ECO:0000313" key="3">
    <source>
        <dbReference type="Proteomes" id="UP000051660"/>
    </source>
</evidence>
<dbReference type="EMBL" id="LLYB01000024">
    <property type="protein sequence ID" value="KRR28361.1"/>
    <property type="molecule type" value="Genomic_DNA"/>
</dbReference>
<accession>A0A0R3N7I4</accession>
<proteinExistence type="predicted"/>
<gene>
    <name evidence="2" type="ORF">CQ14_40825</name>
</gene>